<evidence type="ECO:0000313" key="7">
    <source>
        <dbReference type="Proteomes" id="UP000632858"/>
    </source>
</evidence>
<dbReference type="GO" id="GO:0005975">
    <property type="term" value="P:carbohydrate metabolic process"/>
    <property type="evidence" value="ECO:0007669"/>
    <property type="project" value="InterPro"/>
</dbReference>
<dbReference type="GO" id="GO:0030246">
    <property type="term" value="F:carbohydrate binding"/>
    <property type="evidence" value="ECO:0007669"/>
    <property type="project" value="UniProtKB-UniRule"/>
</dbReference>
<evidence type="ECO:0000256" key="2">
    <source>
        <dbReference type="ARBA" id="ARBA00005866"/>
    </source>
</evidence>
<dbReference type="EC" id="5.1.3.15" evidence="4"/>
<sequence>MTPDTHTLHNAFGTVSVSEYGGQVLSWRTADGRERLYTPPNPILQPGRALRGGVPVCFPQFSGRGSLPKHGLVRTLPWRLRARTESALILAIGDDDTTRALWPHAFELVQTVVLDAGGLSIALDVGNRGEAPFAFTGALHTYLRVPEVTACAVHGLQGREYEDAADGSAFKRLDGALRVTDEVDRVFAGAPSPLRLDYGDGTALDIAQGGFADTVVWCPGPQLAAAFTDMPADDWRRMLCVEAASAVVPVAVPAGGHWQGWQRLSPV</sequence>
<dbReference type="CDD" id="cd09020">
    <property type="entry name" value="D-hex-6-P-epi_like"/>
    <property type="match status" value="1"/>
</dbReference>
<dbReference type="InterPro" id="IPR014718">
    <property type="entry name" value="GH-type_carb-bd"/>
</dbReference>
<feature type="active site" evidence="5">
    <location>
        <position position="140"/>
    </location>
</feature>
<comment type="similarity">
    <text evidence="2 4">Belongs to the glucose-6-phosphate 1-epimerase family.</text>
</comment>
<keyword evidence="3 4" id="KW-0413">Isomerase</keyword>
<name>A0A917FP29_9GAMM</name>
<reference evidence="6" key="1">
    <citation type="journal article" date="2014" name="Int. J. Syst. Evol. Microbiol.">
        <title>Complete genome sequence of Corynebacterium casei LMG S-19264T (=DSM 44701T), isolated from a smear-ripened cheese.</title>
        <authorList>
            <consortium name="US DOE Joint Genome Institute (JGI-PGF)"/>
            <person name="Walter F."/>
            <person name="Albersmeier A."/>
            <person name="Kalinowski J."/>
            <person name="Ruckert C."/>
        </authorList>
    </citation>
    <scope>NUCLEOTIDE SEQUENCE</scope>
    <source>
        <strain evidence="6">CGMCC 1.12726</strain>
    </source>
</reference>
<dbReference type="GO" id="GO:0047938">
    <property type="term" value="F:glucose-6-phosphate 1-epimerase activity"/>
    <property type="evidence" value="ECO:0007669"/>
    <property type="project" value="UniProtKB-UniRule"/>
</dbReference>
<dbReference type="PANTHER" id="PTHR11122">
    <property type="entry name" value="APOSPORY-ASSOCIATED PROTEIN C-RELATED"/>
    <property type="match status" value="1"/>
</dbReference>
<evidence type="ECO:0000256" key="5">
    <source>
        <dbReference type="PIRSR" id="PIRSR016020-1"/>
    </source>
</evidence>
<dbReference type="Pfam" id="PF01263">
    <property type="entry name" value="Aldose_epim"/>
    <property type="match status" value="1"/>
</dbReference>
<evidence type="ECO:0000256" key="1">
    <source>
        <dbReference type="ARBA" id="ARBA00001096"/>
    </source>
</evidence>
<comment type="catalytic activity">
    <reaction evidence="1">
        <text>alpha-D-glucose 6-phosphate = beta-D-glucose 6-phosphate</text>
        <dbReference type="Rhea" id="RHEA:16249"/>
        <dbReference type="ChEBI" id="CHEBI:58225"/>
        <dbReference type="ChEBI" id="CHEBI:58247"/>
        <dbReference type="EC" id="5.1.3.15"/>
    </reaction>
</comment>
<keyword evidence="7" id="KW-1185">Reference proteome</keyword>
<dbReference type="PIRSF" id="PIRSF016020">
    <property type="entry name" value="PHexose_mutarotase"/>
    <property type="match status" value="1"/>
</dbReference>
<dbReference type="InterPro" id="IPR008183">
    <property type="entry name" value="Aldose_1/G6P_1-epimerase"/>
</dbReference>
<gene>
    <name evidence="6" type="ORF">GCM10010960_14730</name>
</gene>
<evidence type="ECO:0000313" key="6">
    <source>
        <dbReference type="EMBL" id="GGF94024.1"/>
    </source>
</evidence>
<dbReference type="Proteomes" id="UP000632858">
    <property type="component" value="Unassembled WGS sequence"/>
</dbReference>
<comment type="caution">
    <text evidence="6">The sequence shown here is derived from an EMBL/GenBank/DDBJ whole genome shotgun (WGS) entry which is preliminary data.</text>
</comment>
<feature type="active site" evidence="5">
    <location>
        <position position="242"/>
    </location>
</feature>
<dbReference type="AlphaFoldDB" id="A0A917FP29"/>
<dbReference type="SUPFAM" id="SSF74650">
    <property type="entry name" value="Galactose mutarotase-like"/>
    <property type="match status" value="1"/>
</dbReference>
<protein>
    <recommendedName>
        <fullName evidence="4">Putative glucose-6-phosphate 1-epimerase</fullName>
        <ecNumber evidence="4">5.1.3.15</ecNumber>
    </recommendedName>
</protein>
<dbReference type="InterPro" id="IPR011013">
    <property type="entry name" value="Gal_mutarotase_sf_dom"/>
</dbReference>
<proteinExistence type="inferred from homology"/>
<dbReference type="EMBL" id="BMFO01000003">
    <property type="protein sequence ID" value="GGF94024.1"/>
    <property type="molecule type" value="Genomic_DNA"/>
</dbReference>
<evidence type="ECO:0000256" key="4">
    <source>
        <dbReference type="PIRNR" id="PIRNR016020"/>
    </source>
</evidence>
<dbReference type="PANTHER" id="PTHR11122:SF13">
    <property type="entry name" value="GLUCOSE-6-PHOSPHATE 1-EPIMERASE"/>
    <property type="match status" value="1"/>
</dbReference>
<dbReference type="InterPro" id="IPR025532">
    <property type="entry name" value="G6P_1-epimerase"/>
</dbReference>
<dbReference type="GO" id="GO:0005737">
    <property type="term" value="C:cytoplasm"/>
    <property type="evidence" value="ECO:0007669"/>
    <property type="project" value="TreeGrafter"/>
</dbReference>
<dbReference type="Gene3D" id="2.70.98.10">
    <property type="match status" value="1"/>
</dbReference>
<accession>A0A917FP29</accession>
<dbReference type="RefSeq" id="WP_188449476.1">
    <property type="nucleotide sequence ID" value="NZ_BMFO01000003.1"/>
</dbReference>
<reference evidence="6" key="2">
    <citation type="submission" date="2020-09" db="EMBL/GenBank/DDBJ databases">
        <authorList>
            <person name="Sun Q."/>
            <person name="Zhou Y."/>
        </authorList>
    </citation>
    <scope>NUCLEOTIDE SEQUENCE</scope>
    <source>
        <strain evidence="6">CGMCC 1.12726</strain>
    </source>
</reference>
<evidence type="ECO:0000256" key="3">
    <source>
        <dbReference type="ARBA" id="ARBA00023235"/>
    </source>
</evidence>
<organism evidence="6 7">
    <name type="scientific">Arenimonas maotaiensis</name>
    <dbReference type="NCBI Taxonomy" id="1446479"/>
    <lineage>
        <taxon>Bacteria</taxon>
        <taxon>Pseudomonadati</taxon>
        <taxon>Pseudomonadota</taxon>
        <taxon>Gammaproteobacteria</taxon>
        <taxon>Lysobacterales</taxon>
        <taxon>Lysobacteraceae</taxon>
        <taxon>Arenimonas</taxon>
    </lineage>
</organism>